<dbReference type="EMBL" id="MIYU01000019">
    <property type="protein sequence ID" value="OIR14440.1"/>
    <property type="molecule type" value="Genomic_DNA"/>
</dbReference>
<dbReference type="AlphaFoldDB" id="A0A1J5TE32"/>
<organism evidence="1 2">
    <name type="scientific">Marine Group III euryarchaeote CG-Bathy1</name>
    <dbReference type="NCBI Taxonomy" id="1889001"/>
    <lineage>
        <taxon>Archaea</taxon>
        <taxon>Methanobacteriati</taxon>
        <taxon>Thermoplasmatota</taxon>
        <taxon>Thermoplasmata</taxon>
        <taxon>Candidatus Thermoprofundales</taxon>
    </lineage>
</organism>
<name>A0A1J5TE32_9ARCH</name>
<sequence length="66" mass="7993">MSAFCIKTEIPQEICDIDDELKAIYHSKDSVCIWVFQKRDDRNRFMDETIGMSKDKRQDYFEKFFS</sequence>
<gene>
    <name evidence="1" type="ORF">BEU04_03180</name>
</gene>
<accession>A0A1J5TE32</accession>
<protein>
    <submittedName>
        <fullName evidence="1">Uncharacterized protein</fullName>
    </submittedName>
</protein>
<reference evidence="1 2" key="1">
    <citation type="submission" date="2016-08" db="EMBL/GenBank/DDBJ databases">
        <title>New Insights into Marine Group III Euryarchaeota, from dark to light.</title>
        <authorList>
            <person name="Haro-Moreno J.M."/>
            <person name="Rodriguez-Valera F."/>
            <person name="Lopez-Garcia P."/>
            <person name="Moreira D."/>
            <person name="Martin-Cuadrado A.B."/>
        </authorList>
    </citation>
    <scope>NUCLEOTIDE SEQUENCE [LARGE SCALE GENOMIC DNA]</scope>
    <source>
        <strain evidence="1">CG-Bathy1</strain>
    </source>
</reference>
<proteinExistence type="predicted"/>
<evidence type="ECO:0000313" key="2">
    <source>
        <dbReference type="Proteomes" id="UP000183815"/>
    </source>
</evidence>
<dbReference type="Proteomes" id="UP000183815">
    <property type="component" value="Unassembled WGS sequence"/>
</dbReference>
<comment type="caution">
    <text evidence="1">The sequence shown here is derived from an EMBL/GenBank/DDBJ whole genome shotgun (WGS) entry which is preliminary data.</text>
</comment>
<evidence type="ECO:0000313" key="1">
    <source>
        <dbReference type="EMBL" id="OIR14440.1"/>
    </source>
</evidence>